<dbReference type="RefSeq" id="WP_215787896.1">
    <property type="nucleotide sequence ID" value="NZ_JAHKKG010000004.1"/>
</dbReference>
<comment type="caution">
    <text evidence="4">The sequence shown here is derived from an EMBL/GenBank/DDBJ whole genome shotgun (WGS) entry which is preliminary data.</text>
</comment>
<evidence type="ECO:0000256" key="2">
    <source>
        <dbReference type="SAM" id="SignalP"/>
    </source>
</evidence>
<gene>
    <name evidence="4" type="ORF">KOI35_15390</name>
</gene>
<organism evidence="4 5">
    <name type="scientific">Paractinoplanes bogorensis</name>
    <dbReference type="NCBI Taxonomy" id="1610840"/>
    <lineage>
        <taxon>Bacteria</taxon>
        <taxon>Bacillati</taxon>
        <taxon>Actinomycetota</taxon>
        <taxon>Actinomycetes</taxon>
        <taxon>Micromonosporales</taxon>
        <taxon>Micromonosporaceae</taxon>
        <taxon>Paractinoplanes</taxon>
    </lineage>
</organism>
<keyword evidence="2" id="KW-0732">Signal</keyword>
<dbReference type="InterPro" id="IPR022603">
    <property type="entry name" value="DUF3152"/>
</dbReference>
<dbReference type="SUPFAM" id="SSF55486">
    <property type="entry name" value="Metalloproteases ('zincins'), catalytic domain"/>
    <property type="match status" value="1"/>
</dbReference>
<feature type="domain" description="DUF3152" evidence="3">
    <location>
        <begin position="54"/>
        <end position="219"/>
    </location>
</feature>
<keyword evidence="5" id="KW-1185">Reference proteome</keyword>
<dbReference type="EMBL" id="JAHKKG010000004">
    <property type="protein sequence ID" value="MBU2664886.1"/>
    <property type="molecule type" value="Genomic_DNA"/>
</dbReference>
<dbReference type="PROSITE" id="PS51257">
    <property type="entry name" value="PROKAR_LIPOPROTEIN"/>
    <property type="match status" value="1"/>
</dbReference>
<accession>A0ABS5YN41</accession>
<feature type="region of interest" description="Disordered" evidence="1">
    <location>
        <begin position="28"/>
        <end position="51"/>
    </location>
</feature>
<evidence type="ECO:0000313" key="5">
    <source>
        <dbReference type="Proteomes" id="UP001519654"/>
    </source>
</evidence>
<feature type="signal peptide" evidence="2">
    <location>
        <begin position="1"/>
        <end position="26"/>
    </location>
</feature>
<dbReference type="Pfam" id="PF11350">
    <property type="entry name" value="DUF3152"/>
    <property type="match status" value="1"/>
</dbReference>
<name>A0ABS5YN41_9ACTN</name>
<dbReference type="Proteomes" id="UP001519654">
    <property type="component" value="Unassembled WGS sequence"/>
</dbReference>
<proteinExistence type="predicted"/>
<feature type="compositionally biased region" description="Pro residues" evidence="1">
    <location>
        <begin position="31"/>
        <end position="42"/>
    </location>
</feature>
<reference evidence="4 5" key="1">
    <citation type="submission" date="2021-06" db="EMBL/GenBank/DDBJ databases">
        <title>Actinoplanes lichenicola sp. nov., and Actinoplanes ovalisporus sp. nov., isolated from lichen in Thailand.</title>
        <authorList>
            <person name="Saeng-In P."/>
            <person name="Kanchanasin P."/>
            <person name="Yuki M."/>
            <person name="Kudo T."/>
            <person name="Ohkuma M."/>
            <person name="Phongsopitanun W."/>
            <person name="Tanasupawat S."/>
        </authorList>
    </citation>
    <scope>NUCLEOTIDE SEQUENCE [LARGE SCALE GENOMIC DNA]</scope>
    <source>
        <strain evidence="4 5">NBRC 110975</strain>
    </source>
</reference>
<protein>
    <submittedName>
        <fullName evidence="4">DUF3152 domain-containing protein</fullName>
    </submittedName>
</protein>
<evidence type="ECO:0000256" key="1">
    <source>
        <dbReference type="SAM" id="MobiDB-lite"/>
    </source>
</evidence>
<evidence type="ECO:0000259" key="3">
    <source>
        <dbReference type="Pfam" id="PF11350"/>
    </source>
</evidence>
<evidence type="ECO:0000313" key="4">
    <source>
        <dbReference type="EMBL" id="MBU2664886.1"/>
    </source>
</evidence>
<sequence>MTTRIHRWALAVCAAGLLTGCSTAVATGTAPPAPPAPRPSPTVKPTSARPIPISYPARGSARWMVAPAGTRTAGTGGRLMRYRVVVEREIKGVPAAGFAAAVGTILSDPRGWTAGGQWRFERVGPGEPSDFTLYLATPGTRGELCGDLSDGYTSCRNGAKVVLNVARWTGGVPGYQGKLGTYRQYMVNHEVGHRLGHGHELCPAPGALAPVMLQQTLGLHGCRPNAWPYPDGTLYQGPSGQYPAQIP</sequence>
<feature type="chain" id="PRO_5046662302" evidence="2">
    <location>
        <begin position="27"/>
        <end position="247"/>
    </location>
</feature>